<dbReference type="InterPro" id="IPR023635">
    <property type="entry name" value="Peptide_deformylase"/>
</dbReference>
<dbReference type="STRING" id="128403.WA1_45775"/>
<comment type="similarity">
    <text evidence="1 6">Belongs to the polypeptide deformylase family.</text>
</comment>
<dbReference type="PIRSF" id="PIRSF004749">
    <property type="entry name" value="Pep_def"/>
    <property type="match status" value="1"/>
</dbReference>
<keyword evidence="3 6" id="KW-0378">Hydrolase</keyword>
<dbReference type="SUPFAM" id="SSF56420">
    <property type="entry name" value="Peptide deformylase"/>
    <property type="match status" value="1"/>
</dbReference>
<comment type="caution">
    <text evidence="7">The sequence shown here is derived from an EMBL/GenBank/DDBJ whole genome shotgun (WGS) entry which is preliminary data.</text>
</comment>
<name>A0A139WWZ9_9CYAN</name>
<dbReference type="Gene3D" id="3.90.45.10">
    <property type="entry name" value="Peptide deformylase"/>
    <property type="match status" value="1"/>
</dbReference>
<evidence type="ECO:0000313" key="8">
    <source>
        <dbReference type="Proteomes" id="UP000076925"/>
    </source>
</evidence>
<sequence>MVSLPIIQLGDRRLRQKASAIENIHDDRIQKLIDDLIATVAKASGVGIAAPQVAESLRLFIVASHPNPRYPNAPEMEPTAMINPKIIAHSTEVVKGWEGCLCVPGIRGLVPRYQAIEVEYMDKNGKLQKQELTDFVARIFQHESDHLDGIIFLDRLESTLDIMTEEEYQKQIAQPRKWEWGVGSRE</sequence>
<dbReference type="HAMAP" id="MF_00163">
    <property type="entry name" value="Pep_deformylase"/>
    <property type="match status" value="1"/>
</dbReference>
<evidence type="ECO:0000256" key="3">
    <source>
        <dbReference type="ARBA" id="ARBA00022801"/>
    </source>
</evidence>
<protein>
    <recommendedName>
        <fullName evidence="6">Peptide deformylase</fullName>
        <shortName evidence="6">PDF</shortName>
        <ecNumber evidence="6">3.5.1.88</ecNumber>
    </recommendedName>
    <alternativeName>
        <fullName evidence="6">Polypeptide deformylase</fullName>
    </alternativeName>
</protein>
<feature type="binding site" evidence="6">
    <location>
        <position position="142"/>
    </location>
    <ligand>
        <name>Fe cation</name>
        <dbReference type="ChEBI" id="CHEBI:24875"/>
    </ligand>
</feature>
<comment type="cofactor">
    <cofactor evidence="6">
        <name>Fe(2+)</name>
        <dbReference type="ChEBI" id="CHEBI:29033"/>
    </cofactor>
    <text evidence="6">Binds 1 Fe(2+) ion.</text>
</comment>
<keyword evidence="2 6" id="KW-0479">Metal-binding</keyword>
<dbReference type="GO" id="GO:0042586">
    <property type="term" value="F:peptide deformylase activity"/>
    <property type="evidence" value="ECO:0007669"/>
    <property type="project" value="UniProtKB-UniRule"/>
</dbReference>
<evidence type="ECO:0000313" key="7">
    <source>
        <dbReference type="EMBL" id="KYC36961.1"/>
    </source>
</evidence>
<keyword evidence="5 6" id="KW-0408">Iron</keyword>
<dbReference type="Proteomes" id="UP000076925">
    <property type="component" value="Unassembled WGS sequence"/>
</dbReference>
<dbReference type="NCBIfam" id="TIGR00079">
    <property type="entry name" value="pept_deformyl"/>
    <property type="match status" value="1"/>
</dbReference>
<dbReference type="EMBL" id="ANNX02000047">
    <property type="protein sequence ID" value="KYC36961.1"/>
    <property type="molecule type" value="Genomic_DNA"/>
</dbReference>
<feature type="active site" evidence="6">
    <location>
        <position position="143"/>
    </location>
</feature>
<dbReference type="OrthoDB" id="9784988at2"/>
<dbReference type="NCBIfam" id="NF001159">
    <property type="entry name" value="PRK00150.1-3"/>
    <property type="match status" value="1"/>
</dbReference>
<comment type="function">
    <text evidence="6">Removes the formyl group from the N-terminal Met of newly synthesized proteins. Requires at least a dipeptide for an efficient rate of reaction. N-terminal L-methionine is a prerequisite for activity but the enzyme has broad specificity at other positions.</text>
</comment>
<dbReference type="RefSeq" id="WP_017744228.1">
    <property type="nucleotide sequence ID" value="NZ_KQ976354.1"/>
</dbReference>
<dbReference type="Pfam" id="PF01327">
    <property type="entry name" value="Pep_deformylase"/>
    <property type="match status" value="1"/>
</dbReference>
<evidence type="ECO:0000256" key="4">
    <source>
        <dbReference type="ARBA" id="ARBA00022917"/>
    </source>
</evidence>
<evidence type="ECO:0000256" key="6">
    <source>
        <dbReference type="HAMAP-Rule" id="MF_00163"/>
    </source>
</evidence>
<dbReference type="GO" id="GO:0006412">
    <property type="term" value="P:translation"/>
    <property type="evidence" value="ECO:0007669"/>
    <property type="project" value="UniProtKB-UniRule"/>
</dbReference>
<dbReference type="PRINTS" id="PR01576">
    <property type="entry name" value="PDEFORMYLASE"/>
</dbReference>
<dbReference type="AlphaFoldDB" id="A0A139WWZ9"/>
<feature type="binding site" evidence="6">
    <location>
        <position position="100"/>
    </location>
    <ligand>
        <name>Fe cation</name>
        <dbReference type="ChEBI" id="CHEBI:24875"/>
    </ligand>
</feature>
<dbReference type="EC" id="3.5.1.88" evidence="6"/>
<evidence type="ECO:0000256" key="5">
    <source>
        <dbReference type="ARBA" id="ARBA00023004"/>
    </source>
</evidence>
<keyword evidence="8" id="KW-1185">Reference proteome</keyword>
<accession>A0A139WWZ9</accession>
<evidence type="ECO:0000256" key="1">
    <source>
        <dbReference type="ARBA" id="ARBA00010759"/>
    </source>
</evidence>
<feature type="binding site" evidence="6">
    <location>
        <position position="146"/>
    </location>
    <ligand>
        <name>Fe cation</name>
        <dbReference type="ChEBI" id="CHEBI:24875"/>
    </ligand>
</feature>
<dbReference type="CDD" id="cd00487">
    <property type="entry name" value="Pep_deformylase"/>
    <property type="match status" value="1"/>
</dbReference>
<reference evidence="7 8" key="1">
    <citation type="journal article" date="2013" name="Genome Biol. Evol.">
        <title>Genomes of Stigonematalean cyanobacteria (subsection V) and the evolution of oxygenic photosynthesis from prokaryotes to plastids.</title>
        <authorList>
            <person name="Dagan T."/>
            <person name="Roettger M."/>
            <person name="Stucken K."/>
            <person name="Landan G."/>
            <person name="Koch R."/>
            <person name="Major P."/>
            <person name="Gould S.B."/>
            <person name="Goremykin V.V."/>
            <person name="Rippka R."/>
            <person name="Tandeau de Marsac N."/>
            <person name="Gugger M."/>
            <person name="Lockhart P.J."/>
            <person name="Allen J.F."/>
            <person name="Brune I."/>
            <person name="Maus I."/>
            <person name="Puhler A."/>
            <person name="Martin W.F."/>
        </authorList>
    </citation>
    <scope>NUCLEOTIDE SEQUENCE [LARGE SCALE GENOMIC DNA]</scope>
    <source>
        <strain evidence="7 8">PCC 7110</strain>
    </source>
</reference>
<comment type="catalytic activity">
    <reaction evidence="6">
        <text>N-terminal N-formyl-L-methionyl-[peptide] + H2O = N-terminal L-methionyl-[peptide] + formate</text>
        <dbReference type="Rhea" id="RHEA:24420"/>
        <dbReference type="Rhea" id="RHEA-COMP:10639"/>
        <dbReference type="Rhea" id="RHEA-COMP:10640"/>
        <dbReference type="ChEBI" id="CHEBI:15377"/>
        <dbReference type="ChEBI" id="CHEBI:15740"/>
        <dbReference type="ChEBI" id="CHEBI:49298"/>
        <dbReference type="ChEBI" id="CHEBI:64731"/>
        <dbReference type="EC" id="3.5.1.88"/>
    </reaction>
</comment>
<organism evidence="7 8">
    <name type="scientific">Scytonema hofmannii PCC 7110</name>
    <dbReference type="NCBI Taxonomy" id="128403"/>
    <lineage>
        <taxon>Bacteria</taxon>
        <taxon>Bacillati</taxon>
        <taxon>Cyanobacteriota</taxon>
        <taxon>Cyanophyceae</taxon>
        <taxon>Nostocales</taxon>
        <taxon>Scytonemataceae</taxon>
        <taxon>Scytonema</taxon>
    </lineage>
</organism>
<dbReference type="InterPro" id="IPR036821">
    <property type="entry name" value="Peptide_deformylase_sf"/>
</dbReference>
<proteinExistence type="inferred from homology"/>
<gene>
    <name evidence="6" type="primary">def</name>
    <name evidence="7" type="ORF">WA1_45775</name>
</gene>
<dbReference type="PANTHER" id="PTHR10458:SF21">
    <property type="entry name" value="PEPTIDE DEFORMYLASE"/>
    <property type="match status" value="1"/>
</dbReference>
<evidence type="ECO:0000256" key="2">
    <source>
        <dbReference type="ARBA" id="ARBA00022723"/>
    </source>
</evidence>
<keyword evidence="4 6" id="KW-0648">Protein biosynthesis</keyword>
<dbReference type="PANTHER" id="PTHR10458">
    <property type="entry name" value="PEPTIDE DEFORMYLASE"/>
    <property type="match status" value="1"/>
</dbReference>
<dbReference type="FunFam" id="3.90.45.10:FF:000003">
    <property type="entry name" value="Peptide deformylase"/>
    <property type="match status" value="1"/>
</dbReference>
<dbReference type="GO" id="GO:0046872">
    <property type="term" value="F:metal ion binding"/>
    <property type="evidence" value="ECO:0007669"/>
    <property type="project" value="UniProtKB-KW"/>
</dbReference>